<dbReference type="GeneID" id="36621869"/>
<feature type="transmembrane region" description="Helical" evidence="1">
    <location>
        <begin position="179"/>
        <end position="201"/>
    </location>
</feature>
<dbReference type="EMBL" id="KZ679688">
    <property type="protein sequence ID" value="PTB50624.1"/>
    <property type="molecule type" value="Genomic_DNA"/>
</dbReference>
<organism evidence="2 3">
    <name type="scientific">Trichoderma harzianum CBS 226.95</name>
    <dbReference type="NCBI Taxonomy" id="983964"/>
    <lineage>
        <taxon>Eukaryota</taxon>
        <taxon>Fungi</taxon>
        <taxon>Dikarya</taxon>
        <taxon>Ascomycota</taxon>
        <taxon>Pezizomycotina</taxon>
        <taxon>Sordariomycetes</taxon>
        <taxon>Hypocreomycetidae</taxon>
        <taxon>Hypocreales</taxon>
        <taxon>Hypocreaceae</taxon>
        <taxon>Trichoderma</taxon>
    </lineage>
</organism>
<evidence type="ECO:0000256" key="1">
    <source>
        <dbReference type="SAM" id="Phobius"/>
    </source>
</evidence>
<gene>
    <name evidence="2" type="ORF">M431DRAFT_19989</name>
</gene>
<dbReference type="RefSeq" id="XP_024770301.1">
    <property type="nucleotide sequence ID" value="XM_024913308.1"/>
</dbReference>
<reference evidence="2 3" key="1">
    <citation type="submission" date="2016-07" db="EMBL/GenBank/DDBJ databases">
        <title>Multiple horizontal gene transfer events from other fungi enriched the ability of initially mycotrophic Trichoderma (Ascomycota) to feed on dead plant biomass.</title>
        <authorList>
            <consortium name="DOE Joint Genome Institute"/>
            <person name="Aerts A."/>
            <person name="Atanasova L."/>
            <person name="Chenthamara K."/>
            <person name="Zhang J."/>
            <person name="Grujic M."/>
            <person name="Henrissat B."/>
            <person name="Kuo A."/>
            <person name="Salamov A."/>
            <person name="Lipzen A."/>
            <person name="Labutti K."/>
            <person name="Barry K."/>
            <person name="Miao Y."/>
            <person name="Rahimi M.J."/>
            <person name="Shen Q."/>
            <person name="Grigoriev I.V."/>
            <person name="Kubicek C.P."/>
            <person name="Druzhinina I.S."/>
        </authorList>
    </citation>
    <scope>NUCLEOTIDE SEQUENCE [LARGE SCALE GENOMIC DNA]</scope>
    <source>
        <strain evidence="2 3">CBS 226.95</strain>
    </source>
</reference>
<keyword evidence="1" id="KW-0472">Membrane</keyword>
<proteinExistence type="predicted"/>
<evidence type="ECO:0000313" key="2">
    <source>
        <dbReference type="EMBL" id="PTB50624.1"/>
    </source>
</evidence>
<feature type="transmembrane region" description="Helical" evidence="1">
    <location>
        <begin position="132"/>
        <end position="152"/>
    </location>
</feature>
<dbReference type="Proteomes" id="UP000241690">
    <property type="component" value="Unassembled WGS sequence"/>
</dbReference>
<feature type="transmembrane region" description="Helical" evidence="1">
    <location>
        <begin position="637"/>
        <end position="659"/>
    </location>
</feature>
<evidence type="ECO:0000313" key="3">
    <source>
        <dbReference type="Proteomes" id="UP000241690"/>
    </source>
</evidence>
<accession>A0A2T4A0N7</accession>
<protein>
    <submittedName>
        <fullName evidence="2">Uncharacterized protein</fullName>
    </submittedName>
</protein>
<dbReference type="AlphaFoldDB" id="A0A2T4A0N7"/>
<sequence>MVETSPTTAPARYFVRVGKDTLVKRLFHLMAPSPYVSALIPAAPEAMSMSARESTRFPSMIPRDEQTLAGELDMRPGSPTVADSMEGYQQPSHSLPTGKDVPHIAYDEIPSHGRRQTRSHASHSGLYNMIKFPMLLSTLVIPVIALVVWLALTAPKSKLFGSFAGLVIGGRFSQGAAKAIDILCSAIIAPIIMASLNLIWFSYARVAIRASRNVPEEQRRRIPLATLVTVSGMSTGSYNLVDFLSLLRGRTWRLFLLTLLTLSSAIAWTTLSNVIAYEAYTQRMPSNDKYTLRTLSDLEISTATHVASKVEQHVNVQFPSTSFGFDIPQQANVSGQLTNLLNQMLLLNSSSLDSDGGYVGVNVTDASLNKLSSSVVALYDIPAFRLSATCQPAKLLPGAVGPVQMGASTVELTGVLASPNTTAQLHSYWYPGVIEDIKDQYSTQFPTVFFSLNYQHAVLGYLQSHSENTSVSTSFGEIQPVTLNITQINEVFTAYSLYCSLFRQEGVANYTRSTGQPWELSGSRFEPSKSAARSFIADWQVALNYHAIIERGTIPGIAPAIRGGLACGLPGITGQMVACTTNFSTFVSNFVLASGRAQTMLYNVAATNSSRDRPEYFFNVTGEAMQQFYHLTYVPTLLFVSLISLIVAASAATGMTIYARYIHRDKGTIPHEITPLRLVVDSWAGTLQDPASMTRLASLSNDELQEAAKETYTNYLLD</sequence>
<keyword evidence="1" id="KW-1133">Transmembrane helix</keyword>
<keyword evidence="1" id="KW-0812">Transmembrane</keyword>
<feature type="transmembrane region" description="Helical" evidence="1">
    <location>
        <begin position="252"/>
        <end position="276"/>
    </location>
</feature>
<feature type="transmembrane region" description="Helical" evidence="1">
    <location>
        <begin position="222"/>
        <end position="240"/>
    </location>
</feature>
<keyword evidence="3" id="KW-1185">Reference proteome</keyword>
<name>A0A2T4A0N7_TRIHA</name>